<accession>A0A846XBD3</accession>
<evidence type="ECO:0000256" key="1">
    <source>
        <dbReference type="ARBA" id="ARBA00007689"/>
    </source>
</evidence>
<dbReference type="Proteomes" id="UP000565715">
    <property type="component" value="Unassembled WGS sequence"/>
</dbReference>
<comment type="caution">
    <text evidence="3">The sequence shown here is derived from an EMBL/GenBank/DDBJ whole genome shotgun (WGS) entry which is preliminary data.</text>
</comment>
<dbReference type="EMBL" id="JAAXOO010000001">
    <property type="protein sequence ID" value="NKY32695.1"/>
    <property type="molecule type" value="Genomic_DNA"/>
</dbReference>
<organism evidence="3 4">
    <name type="scientific">Nocardia speluncae</name>
    <dbReference type="NCBI Taxonomy" id="419477"/>
    <lineage>
        <taxon>Bacteria</taxon>
        <taxon>Bacillati</taxon>
        <taxon>Actinomycetota</taxon>
        <taxon>Actinomycetes</taxon>
        <taxon>Mycobacteriales</taxon>
        <taxon>Nocardiaceae</taxon>
        <taxon>Nocardia</taxon>
    </lineage>
</organism>
<evidence type="ECO:0000313" key="3">
    <source>
        <dbReference type="EMBL" id="NKY32695.1"/>
    </source>
</evidence>
<comment type="similarity">
    <text evidence="1">Belongs to the YciI family.</text>
</comment>
<evidence type="ECO:0000313" key="4">
    <source>
        <dbReference type="Proteomes" id="UP000565715"/>
    </source>
</evidence>
<dbReference type="SUPFAM" id="SSF54909">
    <property type="entry name" value="Dimeric alpha+beta barrel"/>
    <property type="match status" value="1"/>
</dbReference>
<protein>
    <recommendedName>
        <fullName evidence="2">YCII-related domain-containing protein</fullName>
    </recommendedName>
</protein>
<dbReference type="PANTHER" id="PTHR37828:SF1">
    <property type="entry name" value="YCII-RELATED DOMAIN-CONTAINING PROTEIN"/>
    <property type="match status" value="1"/>
</dbReference>
<keyword evidence="4" id="KW-1185">Reference proteome</keyword>
<dbReference type="Gene3D" id="3.30.70.1060">
    <property type="entry name" value="Dimeric alpha+beta barrel"/>
    <property type="match status" value="1"/>
</dbReference>
<dbReference type="InterPro" id="IPR005545">
    <property type="entry name" value="YCII"/>
</dbReference>
<dbReference type="AlphaFoldDB" id="A0A846XBD3"/>
<feature type="domain" description="YCII-related" evidence="2">
    <location>
        <begin position="17"/>
        <end position="82"/>
    </location>
</feature>
<name>A0A846XBD3_9NOCA</name>
<dbReference type="Pfam" id="PF03795">
    <property type="entry name" value="YCII"/>
    <property type="match status" value="1"/>
</dbReference>
<dbReference type="RefSeq" id="WP_068037268.1">
    <property type="nucleotide sequence ID" value="NZ_JAAXOO010000001.1"/>
</dbReference>
<gene>
    <name evidence="3" type="ORF">HGA13_06330</name>
</gene>
<reference evidence="3 4" key="1">
    <citation type="submission" date="2020-04" db="EMBL/GenBank/DDBJ databases">
        <title>MicrobeNet Type strains.</title>
        <authorList>
            <person name="Nicholson A.C."/>
        </authorList>
    </citation>
    <scope>NUCLEOTIDE SEQUENCE [LARGE SCALE GENOMIC DNA]</scope>
    <source>
        <strain evidence="3 4">DSM 45078</strain>
    </source>
</reference>
<proteinExistence type="inferred from homology"/>
<dbReference type="InterPro" id="IPR011008">
    <property type="entry name" value="Dimeric_a/b-barrel"/>
</dbReference>
<evidence type="ECO:0000259" key="2">
    <source>
        <dbReference type="Pfam" id="PF03795"/>
    </source>
</evidence>
<sequence length="85" mass="9303">MRKYLVLAIRTSAYDPAVGEPHRQFLGDLRTRDMLQESGPFTDSTGGAYIVLAESRAAAEALVFTDPLHTTGAADLTVYEWEITG</sequence>
<dbReference type="PANTHER" id="PTHR37828">
    <property type="entry name" value="GSR2449 PROTEIN"/>
    <property type="match status" value="1"/>
</dbReference>